<accession>A0ABW3HND7</accession>
<name>A0ABW3HND7_9BACL</name>
<dbReference type="RefSeq" id="WP_377562824.1">
    <property type="nucleotide sequence ID" value="NZ_JBHTJZ010000005.1"/>
</dbReference>
<protein>
    <submittedName>
        <fullName evidence="2">Cold-inducible protein YdjO-related protein</fullName>
    </submittedName>
</protein>
<sequence length="73" mass="8509">MTTKSNDSKLDVIPTKIWKCKNSECKAWIREEFTTGEQLCPICRGPMHRSMRHLPAVKNKVPRQPRQPKNDAF</sequence>
<evidence type="ECO:0000313" key="2">
    <source>
        <dbReference type="EMBL" id="MFD0958986.1"/>
    </source>
</evidence>
<dbReference type="EMBL" id="JBHTJZ010000005">
    <property type="protein sequence ID" value="MFD0958986.1"/>
    <property type="molecule type" value="Genomic_DNA"/>
</dbReference>
<proteinExistence type="predicted"/>
<dbReference type="Proteomes" id="UP001596989">
    <property type="component" value="Unassembled WGS sequence"/>
</dbReference>
<comment type="caution">
    <text evidence="2">The sequence shown here is derived from an EMBL/GenBank/DDBJ whole genome shotgun (WGS) entry which is preliminary data.</text>
</comment>
<keyword evidence="3" id="KW-1185">Reference proteome</keyword>
<evidence type="ECO:0000256" key="1">
    <source>
        <dbReference type="SAM" id="MobiDB-lite"/>
    </source>
</evidence>
<gene>
    <name evidence="2" type="ORF">ACFQ2I_06225</name>
</gene>
<evidence type="ECO:0000313" key="3">
    <source>
        <dbReference type="Proteomes" id="UP001596989"/>
    </source>
</evidence>
<organism evidence="2 3">
    <name type="scientific">Paenibacillus chungangensis</name>
    <dbReference type="NCBI Taxonomy" id="696535"/>
    <lineage>
        <taxon>Bacteria</taxon>
        <taxon>Bacillati</taxon>
        <taxon>Bacillota</taxon>
        <taxon>Bacilli</taxon>
        <taxon>Bacillales</taxon>
        <taxon>Paenibacillaceae</taxon>
        <taxon>Paenibacillus</taxon>
    </lineage>
</organism>
<dbReference type="Pfam" id="PF14169">
    <property type="entry name" value="YdjO"/>
    <property type="match status" value="1"/>
</dbReference>
<dbReference type="InterPro" id="IPR025916">
    <property type="entry name" value="YdjO"/>
</dbReference>
<feature type="region of interest" description="Disordered" evidence="1">
    <location>
        <begin position="54"/>
        <end position="73"/>
    </location>
</feature>
<reference evidence="3" key="1">
    <citation type="journal article" date="2019" name="Int. J. Syst. Evol. Microbiol.">
        <title>The Global Catalogue of Microorganisms (GCM) 10K type strain sequencing project: providing services to taxonomists for standard genome sequencing and annotation.</title>
        <authorList>
            <consortium name="The Broad Institute Genomics Platform"/>
            <consortium name="The Broad Institute Genome Sequencing Center for Infectious Disease"/>
            <person name="Wu L."/>
            <person name="Ma J."/>
        </authorList>
    </citation>
    <scope>NUCLEOTIDE SEQUENCE [LARGE SCALE GENOMIC DNA]</scope>
    <source>
        <strain evidence="3">CCUG 59129</strain>
    </source>
</reference>